<comment type="caution">
    <text evidence="1">The sequence shown here is derived from an EMBL/GenBank/DDBJ whole genome shotgun (WGS) entry which is preliminary data.</text>
</comment>
<gene>
    <name evidence="1" type="ORF">Nepgr_015817</name>
</gene>
<name>A0AAD3SPA5_NEPGR</name>
<reference evidence="1" key="1">
    <citation type="submission" date="2023-05" db="EMBL/GenBank/DDBJ databases">
        <title>Nepenthes gracilis genome sequencing.</title>
        <authorList>
            <person name="Fukushima K."/>
        </authorList>
    </citation>
    <scope>NUCLEOTIDE SEQUENCE</scope>
    <source>
        <strain evidence="1">SING2019-196</strain>
    </source>
</reference>
<evidence type="ECO:0000313" key="1">
    <source>
        <dbReference type="EMBL" id="GMH13976.1"/>
    </source>
</evidence>
<keyword evidence="2" id="KW-1185">Reference proteome</keyword>
<dbReference type="AlphaFoldDB" id="A0AAD3SPA5"/>
<organism evidence="1 2">
    <name type="scientific">Nepenthes gracilis</name>
    <name type="common">Slender pitcher plant</name>
    <dbReference type="NCBI Taxonomy" id="150966"/>
    <lineage>
        <taxon>Eukaryota</taxon>
        <taxon>Viridiplantae</taxon>
        <taxon>Streptophyta</taxon>
        <taxon>Embryophyta</taxon>
        <taxon>Tracheophyta</taxon>
        <taxon>Spermatophyta</taxon>
        <taxon>Magnoliopsida</taxon>
        <taxon>eudicotyledons</taxon>
        <taxon>Gunneridae</taxon>
        <taxon>Pentapetalae</taxon>
        <taxon>Caryophyllales</taxon>
        <taxon>Nepenthaceae</taxon>
        <taxon>Nepenthes</taxon>
    </lineage>
</organism>
<sequence>MLVIAPGHQVLSLRVGLNRSSSGLTAHFGSDDDDDDDLPHSVAFAGIVGYGSPEDDLGVPTLKSVLALELKFLVDPLSLLLLARNLAVAAPDVNRRSSSYVCDDAELRFL</sequence>
<protein>
    <submittedName>
        <fullName evidence="1">Uncharacterized protein</fullName>
    </submittedName>
</protein>
<dbReference type="Proteomes" id="UP001279734">
    <property type="component" value="Unassembled WGS sequence"/>
</dbReference>
<accession>A0AAD3SPA5</accession>
<evidence type="ECO:0000313" key="2">
    <source>
        <dbReference type="Proteomes" id="UP001279734"/>
    </source>
</evidence>
<proteinExistence type="predicted"/>
<dbReference type="EMBL" id="BSYO01000013">
    <property type="protein sequence ID" value="GMH13976.1"/>
    <property type="molecule type" value="Genomic_DNA"/>
</dbReference>